<proteinExistence type="predicted"/>
<dbReference type="InterPro" id="IPR050583">
    <property type="entry name" value="Mycobacterial_A85_antigen"/>
</dbReference>
<dbReference type="Gene3D" id="3.40.50.1820">
    <property type="entry name" value="alpha/beta hydrolase"/>
    <property type="match status" value="1"/>
</dbReference>
<dbReference type="EMBL" id="CP157199">
    <property type="protein sequence ID" value="XBG59909.1"/>
    <property type="molecule type" value="Genomic_DNA"/>
</dbReference>
<dbReference type="SUPFAM" id="SSF48452">
    <property type="entry name" value="TPR-like"/>
    <property type="match status" value="1"/>
</dbReference>
<accession>A0AAU7BPR3</accession>
<dbReference type="GO" id="GO:0016787">
    <property type="term" value="F:hydrolase activity"/>
    <property type="evidence" value="ECO:0007669"/>
    <property type="project" value="UniProtKB-KW"/>
</dbReference>
<reference evidence="1" key="1">
    <citation type="submission" date="2024-05" db="EMBL/GenBank/DDBJ databases">
        <title>Pontimicrobium maritimus sp. nov., isolated form sea water.</title>
        <authorList>
            <person name="Muhammad N."/>
            <person name="Vuong T.Q."/>
            <person name="Han H.L."/>
            <person name="Kim S.-G."/>
        </authorList>
    </citation>
    <scope>NUCLEOTIDE SEQUENCE</scope>
    <source>
        <strain evidence="1">SW4</strain>
    </source>
</reference>
<keyword evidence="1" id="KW-0378">Hydrolase</keyword>
<dbReference type="PANTHER" id="PTHR48098:SF6">
    <property type="entry name" value="FERRI-BACILLIBACTIN ESTERASE BESA"/>
    <property type="match status" value="1"/>
</dbReference>
<dbReference type="InterPro" id="IPR019734">
    <property type="entry name" value="TPR_rpt"/>
</dbReference>
<name>A0AAU7BPR3_9FLAO</name>
<dbReference type="Gene3D" id="1.25.40.10">
    <property type="entry name" value="Tetratricopeptide repeat domain"/>
    <property type="match status" value="1"/>
</dbReference>
<dbReference type="RefSeq" id="WP_347921875.1">
    <property type="nucleotide sequence ID" value="NZ_CP157199.1"/>
</dbReference>
<dbReference type="PANTHER" id="PTHR48098">
    <property type="entry name" value="ENTEROCHELIN ESTERASE-RELATED"/>
    <property type="match status" value="1"/>
</dbReference>
<dbReference type="AlphaFoldDB" id="A0AAU7BPR3"/>
<dbReference type="Pfam" id="PF00756">
    <property type="entry name" value="Esterase"/>
    <property type="match status" value="1"/>
</dbReference>
<sequence>MIQSQVLNDEREIQVFLPDSYTKSDKKYPVLFILDGQRYFLHGVSLQKSFVGFGHAPEFIIVGISKKQSDRNRYYSIDSKKYLDFIENEILRFIDEKFRTSKERLIFGWAYGGGFVIQTMTTHPDLFDTYIAASPFPLDEKINKVDSLLLKNPHFDKLLYFTSGTDEGIVREGTDKLNALLTNKAPKTMNWIFRELEGEQHRSTPFTTLYHGIKKHYHYYPELQFSSLEEFTKAGGLNYVYGYYEQRAKRFGFSSDLTNWTMFTLTRNAMRANDYEQFDTFVNEFKKTKFLGEIRVSRACSIAEFYLKNKQYDKSIALYTYLTEKYPSSEIPLNGLGDAYKELKKERTASKYYQRAKELSENNNN</sequence>
<evidence type="ECO:0000313" key="1">
    <source>
        <dbReference type="EMBL" id="XBG59909.1"/>
    </source>
</evidence>
<organism evidence="1">
    <name type="scientific">Pontimicrobium sp. SW4</name>
    <dbReference type="NCBI Taxonomy" id="3153519"/>
    <lineage>
        <taxon>Bacteria</taxon>
        <taxon>Pseudomonadati</taxon>
        <taxon>Bacteroidota</taxon>
        <taxon>Flavobacteriia</taxon>
        <taxon>Flavobacteriales</taxon>
        <taxon>Flavobacteriaceae</taxon>
        <taxon>Pontimicrobium</taxon>
    </lineage>
</organism>
<gene>
    <name evidence="1" type="ORF">ABGB03_08540</name>
</gene>
<dbReference type="InterPro" id="IPR011990">
    <property type="entry name" value="TPR-like_helical_dom_sf"/>
</dbReference>
<dbReference type="InterPro" id="IPR000801">
    <property type="entry name" value="Esterase-like"/>
</dbReference>
<dbReference type="SMART" id="SM00028">
    <property type="entry name" value="TPR"/>
    <property type="match status" value="2"/>
</dbReference>
<protein>
    <submittedName>
        <fullName evidence="1">Alpha/beta hydrolase-fold protein</fullName>
    </submittedName>
</protein>
<dbReference type="SUPFAM" id="SSF53474">
    <property type="entry name" value="alpha/beta-Hydrolases"/>
    <property type="match status" value="1"/>
</dbReference>
<dbReference type="InterPro" id="IPR029058">
    <property type="entry name" value="AB_hydrolase_fold"/>
</dbReference>